<reference evidence="1 2" key="1">
    <citation type="submission" date="2019-06" db="EMBL/GenBank/DDBJ databases">
        <title>Whole genome shotgun sequence of Microbacterium liquefaciens NBRC 15037.</title>
        <authorList>
            <person name="Hosoyama A."/>
            <person name="Uohara A."/>
            <person name="Ohji S."/>
            <person name="Ichikawa N."/>
        </authorList>
    </citation>
    <scope>NUCLEOTIDE SEQUENCE [LARGE SCALE GENOMIC DNA]</scope>
    <source>
        <strain evidence="1 2">NBRC 15037</strain>
    </source>
</reference>
<protein>
    <submittedName>
        <fullName evidence="1">Uncharacterized protein</fullName>
    </submittedName>
</protein>
<dbReference type="EMBL" id="BJNQ01000015">
    <property type="protein sequence ID" value="GEC76212.1"/>
    <property type="molecule type" value="Genomic_DNA"/>
</dbReference>
<proteinExistence type="predicted"/>
<organism evidence="1 2">
    <name type="scientific">Microbacterium maritypicum</name>
    <name type="common">Microbacterium liquefaciens</name>
    <dbReference type="NCBI Taxonomy" id="33918"/>
    <lineage>
        <taxon>Bacteria</taxon>
        <taxon>Bacillati</taxon>
        <taxon>Actinomycetota</taxon>
        <taxon>Actinomycetes</taxon>
        <taxon>Micrococcales</taxon>
        <taxon>Microbacteriaceae</taxon>
        <taxon>Microbacterium</taxon>
    </lineage>
</organism>
<evidence type="ECO:0000313" key="1">
    <source>
        <dbReference type="EMBL" id="GEC76212.1"/>
    </source>
</evidence>
<dbReference type="AlphaFoldDB" id="A0A4Y4B9N6"/>
<name>A0A4Y4B9N6_MICMQ</name>
<evidence type="ECO:0000313" key="2">
    <source>
        <dbReference type="Proteomes" id="UP000317410"/>
    </source>
</evidence>
<comment type="caution">
    <text evidence="1">The sequence shown here is derived from an EMBL/GenBank/DDBJ whole genome shotgun (WGS) entry which is preliminary data.</text>
</comment>
<gene>
    <name evidence="1" type="ORF">MLI01_23570</name>
</gene>
<sequence length="183" mass="20260">MDVAAVVVSIIAVLIAGIGTSLANRRSKEALRESRKAVTTALWSGLQEAIQRLVAFDPTVEPVGERLANLRIAMIDLADEYTDWEGLDTWLEAERALGATIARQVMDAAQPGDSVDQRLKNLDPLMSWTQALSQNVRRFRATGYDAKALAKLEAHARDLIKQIHERHGWELPPTSNPRLEPLS</sequence>
<accession>A0A4Y4B9N6</accession>
<dbReference type="Proteomes" id="UP000317410">
    <property type="component" value="Unassembled WGS sequence"/>
</dbReference>
<dbReference type="RefSeq" id="WP_141387134.1">
    <property type="nucleotide sequence ID" value="NZ_BJNQ01000015.1"/>
</dbReference>